<dbReference type="Proteomes" id="UP001190700">
    <property type="component" value="Unassembled WGS sequence"/>
</dbReference>
<keyword evidence="4 5" id="KW-0408">Iron</keyword>
<dbReference type="Pfam" id="PF03055">
    <property type="entry name" value="RPE65"/>
    <property type="match status" value="1"/>
</dbReference>
<dbReference type="PANTHER" id="PTHR10543:SF24">
    <property type="entry name" value="CAROTENOID ISOMEROOXYGENASE"/>
    <property type="match status" value="1"/>
</dbReference>
<feature type="binding site" evidence="5">
    <location>
        <position position="196"/>
    </location>
    <ligand>
        <name>Fe cation</name>
        <dbReference type="ChEBI" id="CHEBI:24875"/>
        <note>catalytic</note>
    </ligand>
</feature>
<dbReference type="GO" id="GO:0046872">
    <property type="term" value="F:metal ion binding"/>
    <property type="evidence" value="ECO:0007669"/>
    <property type="project" value="UniProtKB-KW"/>
</dbReference>
<dbReference type="AlphaFoldDB" id="A0AAE0BNM3"/>
<evidence type="ECO:0000256" key="6">
    <source>
        <dbReference type="SAM" id="SignalP"/>
    </source>
</evidence>
<evidence type="ECO:0000256" key="4">
    <source>
        <dbReference type="ARBA" id="ARBA00023004"/>
    </source>
</evidence>
<evidence type="ECO:0000256" key="3">
    <source>
        <dbReference type="ARBA" id="ARBA00023002"/>
    </source>
</evidence>
<feature type="binding site" evidence="5">
    <location>
        <position position="499"/>
    </location>
    <ligand>
        <name>Fe cation</name>
        <dbReference type="ChEBI" id="CHEBI:24875"/>
        <note>catalytic</note>
    </ligand>
</feature>
<dbReference type="InterPro" id="IPR004294">
    <property type="entry name" value="Carotenoid_Oase"/>
</dbReference>
<evidence type="ECO:0000313" key="7">
    <source>
        <dbReference type="EMBL" id="KAK3239951.1"/>
    </source>
</evidence>
<reference evidence="7 8" key="1">
    <citation type="journal article" date="2015" name="Genome Biol. Evol.">
        <title>Comparative Genomics of a Bacterivorous Green Alga Reveals Evolutionary Causalities and Consequences of Phago-Mixotrophic Mode of Nutrition.</title>
        <authorList>
            <person name="Burns J.A."/>
            <person name="Paasch A."/>
            <person name="Narechania A."/>
            <person name="Kim E."/>
        </authorList>
    </citation>
    <scope>NUCLEOTIDE SEQUENCE [LARGE SCALE GENOMIC DNA]</scope>
    <source>
        <strain evidence="7 8">PLY_AMNH</strain>
    </source>
</reference>
<keyword evidence="8" id="KW-1185">Reference proteome</keyword>
<organism evidence="7 8">
    <name type="scientific">Cymbomonas tetramitiformis</name>
    <dbReference type="NCBI Taxonomy" id="36881"/>
    <lineage>
        <taxon>Eukaryota</taxon>
        <taxon>Viridiplantae</taxon>
        <taxon>Chlorophyta</taxon>
        <taxon>Pyramimonadophyceae</taxon>
        <taxon>Pyramimonadales</taxon>
        <taxon>Pyramimonadaceae</taxon>
        <taxon>Cymbomonas</taxon>
    </lineage>
</organism>
<name>A0AAE0BNM3_9CHLO</name>
<feature type="binding site" evidence="5">
    <location>
        <position position="313"/>
    </location>
    <ligand>
        <name>Fe cation</name>
        <dbReference type="ChEBI" id="CHEBI:24875"/>
        <note>catalytic</note>
    </ligand>
</feature>
<feature type="binding site" evidence="5">
    <location>
        <position position="250"/>
    </location>
    <ligand>
        <name>Fe cation</name>
        <dbReference type="ChEBI" id="CHEBI:24875"/>
        <note>catalytic</note>
    </ligand>
</feature>
<dbReference type="EMBL" id="LGRX02033776">
    <property type="protein sequence ID" value="KAK3239951.1"/>
    <property type="molecule type" value="Genomic_DNA"/>
</dbReference>
<feature type="chain" id="PRO_5041908688" evidence="6">
    <location>
        <begin position="18"/>
        <end position="509"/>
    </location>
</feature>
<dbReference type="GO" id="GO:0010436">
    <property type="term" value="F:carotenoid dioxygenase activity"/>
    <property type="evidence" value="ECO:0007669"/>
    <property type="project" value="TreeGrafter"/>
</dbReference>
<proteinExistence type="inferred from homology"/>
<dbReference type="GO" id="GO:0016121">
    <property type="term" value="P:carotene catabolic process"/>
    <property type="evidence" value="ECO:0007669"/>
    <property type="project" value="TreeGrafter"/>
</dbReference>
<evidence type="ECO:0000256" key="5">
    <source>
        <dbReference type="PIRSR" id="PIRSR604294-1"/>
    </source>
</evidence>
<gene>
    <name evidence="7" type="ORF">CYMTET_50157</name>
</gene>
<keyword evidence="3" id="KW-0560">Oxidoreductase</keyword>
<accession>A0AAE0BNM3</accession>
<feature type="signal peptide" evidence="6">
    <location>
        <begin position="1"/>
        <end position="17"/>
    </location>
</feature>
<comment type="cofactor">
    <cofactor evidence="5">
        <name>Fe(2+)</name>
        <dbReference type="ChEBI" id="CHEBI:29033"/>
    </cofactor>
    <text evidence="5">Binds 1 Fe(2+) ion per subunit.</text>
</comment>
<evidence type="ECO:0000256" key="2">
    <source>
        <dbReference type="ARBA" id="ARBA00022723"/>
    </source>
</evidence>
<keyword evidence="2 5" id="KW-0479">Metal-binding</keyword>
<protein>
    <submittedName>
        <fullName evidence="7">Uncharacterized protein</fullName>
    </submittedName>
</protein>
<comment type="similarity">
    <text evidence="1">Belongs to the carotenoid oxygenase family.</text>
</comment>
<evidence type="ECO:0000313" key="8">
    <source>
        <dbReference type="Proteomes" id="UP001190700"/>
    </source>
</evidence>
<dbReference type="PANTHER" id="PTHR10543">
    <property type="entry name" value="BETA-CAROTENE DIOXYGENASE"/>
    <property type="match status" value="1"/>
</dbReference>
<keyword evidence="6" id="KW-0732">Signal</keyword>
<comment type="caution">
    <text evidence="7">The sequence shown here is derived from an EMBL/GenBank/DDBJ whole genome shotgun (WGS) entry which is preliminary data.</text>
</comment>
<sequence length="509" mass="57347">MRWNPLVLLAFSLGASAIPPTDVGYDLLFADTPKEVEQECTDAPGLPSFFNGNFYISGPAMFSIGGMKFRCALDAFGKINKFELANKQVCFSAKMLRTGFYNDSIKANTVAPGLLFLGTDPPRKCPFYNPMCNMLDSQGDNNYVNTLKLGDDYTLISDTSLMLDFDPKSLRVLGHRKFKEKSWVHKLHIGALGSAHPLKPQEGNFWVELLMEAPMMGKSYLDIYKMSNNDNGRVRTLIRSIQTNNTQYMHSFGMTKNYVILPFNLALDMMKAMPPHPPTMENAFVPDWNGIHVVSLDNGEVQKFDLEPFFHVHVANSYENETGIVFDISQFKSNPFKGASVDMKLQLNATVRDNNDNLGELKRHHLHLAGPLKGQVTTEMISIPGRSTDFIKINDKYSGVHYCVYYANEWKHDDQHYASMAVLKHNLCTGERQYWYQEGWYPSEPFFVSGSENTEDEGSLVFTALHGATGKSHLVTIDAQTMAEQVKVELSARIAFTAHGEYFPNKSEL</sequence>
<evidence type="ECO:0000256" key="1">
    <source>
        <dbReference type="ARBA" id="ARBA00006787"/>
    </source>
</evidence>